<reference evidence="4 7" key="2">
    <citation type="submission" date="2020-10" db="EMBL/GenBank/DDBJ databases">
        <title>Genome sequences of Pseudomonas isolates.</title>
        <authorList>
            <person name="Wessels L."/>
            <person name="Reich F."/>
            <person name="Hammerl J."/>
        </authorList>
    </citation>
    <scope>NUCLEOTIDE SEQUENCE [LARGE SCALE GENOMIC DNA]</scope>
    <source>
        <strain evidence="4 7">20-MO00624-0</strain>
    </source>
</reference>
<evidence type="ECO:0000259" key="3">
    <source>
        <dbReference type="Pfam" id="PF06276"/>
    </source>
</evidence>
<feature type="domain" description="Aerobactin siderophore biosynthesis IucA/IucC-like C-terminal" evidence="3">
    <location>
        <begin position="425"/>
        <end position="581"/>
    </location>
</feature>
<comment type="pathway">
    <text evidence="1">Siderophore biosynthesis.</text>
</comment>
<dbReference type="Pfam" id="PF04183">
    <property type="entry name" value="IucA_IucC"/>
    <property type="match status" value="1"/>
</dbReference>
<organism evidence="5 6">
    <name type="scientific">Pseudomonas luteola</name>
    <dbReference type="NCBI Taxonomy" id="47886"/>
    <lineage>
        <taxon>Bacteria</taxon>
        <taxon>Pseudomonadati</taxon>
        <taxon>Pseudomonadota</taxon>
        <taxon>Gammaproteobacteria</taxon>
        <taxon>Pseudomonadales</taxon>
        <taxon>Pseudomonadaceae</taxon>
        <taxon>Pseudomonas</taxon>
    </lineage>
</organism>
<keyword evidence="5" id="KW-0436">Ligase</keyword>
<evidence type="ECO:0000259" key="2">
    <source>
        <dbReference type="Pfam" id="PF04183"/>
    </source>
</evidence>
<evidence type="ECO:0000256" key="1">
    <source>
        <dbReference type="ARBA" id="ARBA00004924"/>
    </source>
</evidence>
<dbReference type="PANTHER" id="PTHR34384:SF6">
    <property type="entry name" value="STAPHYLOFERRIN B SYNTHASE"/>
    <property type="match status" value="1"/>
</dbReference>
<dbReference type="InterPro" id="IPR022770">
    <property type="entry name" value="IucA/IucC-like_C"/>
</dbReference>
<dbReference type="EC" id="6.3.2.-" evidence="5"/>
<dbReference type="Gene3D" id="1.10.510.40">
    <property type="match status" value="1"/>
</dbReference>
<reference evidence="5 6" key="1">
    <citation type="submission" date="2018-06" db="EMBL/GenBank/DDBJ databases">
        <authorList>
            <consortium name="Pathogen Informatics"/>
            <person name="Doyle S."/>
        </authorList>
    </citation>
    <scope>NUCLEOTIDE SEQUENCE [LARGE SCALE GENOMIC DNA]</scope>
    <source>
        <strain evidence="5 6">NCTC11842</strain>
    </source>
</reference>
<dbReference type="AlphaFoldDB" id="A0A2X2CEK7"/>
<dbReference type="GO" id="GO:0019290">
    <property type="term" value="P:siderophore biosynthetic process"/>
    <property type="evidence" value="ECO:0007669"/>
    <property type="project" value="InterPro"/>
</dbReference>
<dbReference type="PANTHER" id="PTHR34384">
    <property type="entry name" value="L-2,3-DIAMINOPROPANOATE--CITRATE LIGASE"/>
    <property type="match status" value="1"/>
</dbReference>
<evidence type="ECO:0000313" key="4">
    <source>
        <dbReference type="EMBL" id="MBF8640663.1"/>
    </source>
</evidence>
<dbReference type="InterPro" id="IPR007310">
    <property type="entry name" value="Aerobactin_biosyn_IucA/IucC_N"/>
</dbReference>
<gene>
    <name evidence="5" type="primary">iucC</name>
    <name evidence="4" type="ORF">IRZ65_08210</name>
    <name evidence="5" type="ORF">NCTC11842_01945</name>
</gene>
<dbReference type="RefSeq" id="WP_010798107.1">
    <property type="nucleotide sequence ID" value="NZ_CP069262.1"/>
</dbReference>
<dbReference type="Proteomes" id="UP000250443">
    <property type="component" value="Unassembled WGS sequence"/>
</dbReference>
<dbReference type="Gene3D" id="6.10.250.3370">
    <property type="match status" value="1"/>
</dbReference>
<proteinExistence type="predicted"/>
<dbReference type="GO" id="GO:0016881">
    <property type="term" value="F:acid-amino acid ligase activity"/>
    <property type="evidence" value="ECO:0007669"/>
    <property type="project" value="UniProtKB-ARBA"/>
</dbReference>
<feature type="domain" description="Aerobactin siderophore biosynthesis IucA/IucC N-terminal" evidence="2">
    <location>
        <begin position="153"/>
        <end position="403"/>
    </location>
</feature>
<dbReference type="Pfam" id="PF06276">
    <property type="entry name" value="FhuF"/>
    <property type="match status" value="1"/>
</dbReference>
<name>A0A2X2CEK7_PSELU</name>
<evidence type="ECO:0000313" key="5">
    <source>
        <dbReference type="EMBL" id="SPZ06018.1"/>
    </source>
</evidence>
<protein>
    <submittedName>
        <fullName evidence="4 5">Siderophore biosynthesis protein</fullName>
        <ecNumber evidence="5">6.3.2.-</ecNumber>
    </submittedName>
</protein>
<dbReference type="Proteomes" id="UP000626180">
    <property type="component" value="Unassembled WGS sequence"/>
</dbReference>
<sequence length="606" mass="68598">MNQMITALPAATPGHAALHLTPERWSKVNRLLVRKALAEFAHEKLIEPVLTTSGNGWDHYRLDNGHTTLEYRFRARKLALDHWLIDTASIEKTRDGQAVPLDALEFIIEFKEHLGIQESMMPVYLDEISSTLYGSAYKHAKPGLTAEELTRADFQAVETGMMEGHPGFVANNGRMGFDANDYRAYAPEAASPIQLIWLAVRKTKATFSSLSDLTYEQLLEEELGTATITDFTAQLTEQGLDPDDYLFMPAHPWQWFNKLSMAFSADVANRNIVCLGYGEDSYLAQQSIRTFFNTSHPEKRYVKTALSILNMGFMRGLSPYYMLATPAINEWLKALIDNDPFLTENGFSILREVAAVGYRNHYYETALVNDTPYKKMLSALWRESPVPQLKSGQRLMTMASLLHLDAQGDSLLTALIASSGIDTDTWLRRYLNAYLTPLLHCFYAHDLVYMPHGENLILVLDNNVPSRAIMKDIAEEIAVLNPDAKLPEKIKRLAVSVPEELKILSLFTDVFDCFFRYMSAILVEKADYSEDRFWSLVAECVSTYQQSHPQYAEKFARYDLFAPEFIRSCLNRLQLGNNQQMVNLADPAGNLKLAGTLINPIAPFKR</sequence>
<evidence type="ECO:0000313" key="7">
    <source>
        <dbReference type="Proteomes" id="UP000626180"/>
    </source>
</evidence>
<dbReference type="Gene3D" id="3.30.310.280">
    <property type="match status" value="1"/>
</dbReference>
<dbReference type="EMBL" id="JADMCD010000003">
    <property type="protein sequence ID" value="MBF8640663.1"/>
    <property type="molecule type" value="Genomic_DNA"/>
</dbReference>
<dbReference type="EMBL" id="UAUF01000011">
    <property type="protein sequence ID" value="SPZ06018.1"/>
    <property type="molecule type" value="Genomic_DNA"/>
</dbReference>
<evidence type="ECO:0000313" key="6">
    <source>
        <dbReference type="Proteomes" id="UP000250443"/>
    </source>
</evidence>
<accession>A0A2X2CEK7</accession>
<keyword evidence="7" id="KW-1185">Reference proteome</keyword>
<dbReference type="InterPro" id="IPR037455">
    <property type="entry name" value="LucA/IucC-like"/>
</dbReference>